<dbReference type="Proteomes" id="UP000198960">
    <property type="component" value="Unassembled WGS sequence"/>
</dbReference>
<dbReference type="RefSeq" id="WP_170860986.1">
    <property type="nucleotide sequence ID" value="NZ_FOEE01000003.1"/>
</dbReference>
<keyword evidence="1" id="KW-0812">Transmembrane</keyword>
<proteinExistence type="predicted"/>
<keyword evidence="1" id="KW-0472">Membrane</keyword>
<keyword evidence="3" id="KW-1185">Reference proteome</keyword>
<evidence type="ECO:0000313" key="2">
    <source>
        <dbReference type="EMBL" id="SEO71635.1"/>
    </source>
</evidence>
<feature type="transmembrane region" description="Helical" evidence="1">
    <location>
        <begin position="226"/>
        <end position="245"/>
    </location>
</feature>
<dbReference type="EMBL" id="FOEE01000003">
    <property type="protein sequence ID" value="SEO71635.1"/>
    <property type="molecule type" value="Genomic_DNA"/>
</dbReference>
<protein>
    <recommendedName>
        <fullName evidence="4">HTTM domain-containing protein</fullName>
    </recommendedName>
</protein>
<evidence type="ECO:0000313" key="3">
    <source>
        <dbReference type="Proteomes" id="UP000198960"/>
    </source>
</evidence>
<sequence length="311" mass="34550">MNRSDASSPAAPASSAAEPARAFPLGARWWFRPVPLARIAVVRTIAYLFIWVDVWLTTAWVRAHADVPPEWYAPLTIGELLPLPTPTRTVVTVVQWALLLTALAAATGRAPRLLGTAVFLLYLEWMVIAMSYGKVDHDRIAFLVLLAVLPTVGVARWRDRRRSEAAGFAMAAVLLAVVLTYFLAAWAKIRFGGWDWPTGATLARAVIRRGTSLSEWTLDAPWLLEALQWAMIVLEALAVLLLLVWRDRARVALVVFLIGFHLMVYAGVTIVFLPHCVAILSILPWERVPELRGRLLARRHRRPGVPAPATP</sequence>
<feature type="transmembrane region" description="Helical" evidence="1">
    <location>
        <begin position="167"/>
        <end position="187"/>
    </location>
</feature>
<organism evidence="2 3">
    <name type="scientific">Trujillonella endophytica</name>
    <dbReference type="NCBI Taxonomy" id="673521"/>
    <lineage>
        <taxon>Bacteria</taxon>
        <taxon>Bacillati</taxon>
        <taxon>Actinomycetota</taxon>
        <taxon>Actinomycetes</taxon>
        <taxon>Geodermatophilales</taxon>
        <taxon>Geodermatophilaceae</taxon>
        <taxon>Trujillonella</taxon>
    </lineage>
</organism>
<keyword evidence="1" id="KW-1133">Transmembrane helix</keyword>
<name>A0A1H8RZ36_9ACTN</name>
<dbReference type="STRING" id="673521.SAMN05660991_01436"/>
<feature type="transmembrane region" description="Helical" evidence="1">
    <location>
        <begin position="89"/>
        <end position="106"/>
    </location>
</feature>
<feature type="transmembrane region" description="Helical" evidence="1">
    <location>
        <begin position="40"/>
        <end position="61"/>
    </location>
</feature>
<feature type="transmembrane region" description="Helical" evidence="1">
    <location>
        <begin position="113"/>
        <end position="133"/>
    </location>
</feature>
<reference evidence="3" key="1">
    <citation type="submission" date="2016-10" db="EMBL/GenBank/DDBJ databases">
        <authorList>
            <person name="Varghese N."/>
            <person name="Submissions S."/>
        </authorList>
    </citation>
    <scope>NUCLEOTIDE SEQUENCE [LARGE SCALE GENOMIC DNA]</scope>
    <source>
        <strain evidence="3">DSM 45413</strain>
    </source>
</reference>
<evidence type="ECO:0008006" key="4">
    <source>
        <dbReference type="Google" id="ProtNLM"/>
    </source>
</evidence>
<feature type="transmembrane region" description="Helical" evidence="1">
    <location>
        <begin position="139"/>
        <end position="155"/>
    </location>
</feature>
<gene>
    <name evidence="2" type="ORF">SAMN05660991_01436</name>
</gene>
<accession>A0A1H8RZ36</accession>
<evidence type="ECO:0000256" key="1">
    <source>
        <dbReference type="SAM" id="Phobius"/>
    </source>
</evidence>
<feature type="transmembrane region" description="Helical" evidence="1">
    <location>
        <begin position="252"/>
        <end position="285"/>
    </location>
</feature>
<dbReference type="AlphaFoldDB" id="A0A1H8RZ36"/>